<dbReference type="PANTHER" id="PTHR24020:SF87">
    <property type="entry name" value="COLLAGEN ALPHA-1(VI) CHAIN-LIKE"/>
    <property type="match status" value="1"/>
</dbReference>
<dbReference type="InterPro" id="IPR002035">
    <property type="entry name" value="VWF_A"/>
</dbReference>
<dbReference type="Pfam" id="PF00092">
    <property type="entry name" value="VWA"/>
    <property type="match status" value="2"/>
</dbReference>
<dbReference type="InterPro" id="IPR050525">
    <property type="entry name" value="ECM_Assembly_Org"/>
</dbReference>
<dbReference type="VEuPathDB" id="VectorBase:BGLB004864"/>
<dbReference type="VEuPathDB" id="VectorBase:BGLAX_049707"/>
<dbReference type="PROSITE" id="PS50234">
    <property type="entry name" value="VWFA"/>
    <property type="match status" value="1"/>
</dbReference>
<reference evidence="3" key="1">
    <citation type="submission" date="2020-05" db="UniProtKB">
        <authorList>
            <consortium name="EnsemblMetazoa"/>
        </authorList>
    </citation>
    <scope>IDENTIFICATION</scope>
    <source>
        <strain evidence="3">BB02</strain>
    </source>
</reference>
<name>A0A2C9JMH8_BIOGL</name>
<keyword evidence="1" id="KW-0732">Signal</keyword>
<dbReference type="PANTHER" id="PTHR24020">
    <property type="entry name" value="COLLAGEN ALPHA"/>
    <property type="match status" value="1"/>
</dbReference>
<feature type="chain" id="PRO_5012632456" evidence="1">
    <location>
        <begin position="19"/>
        <end position="419"/>
    </location>
</feature>
<dbReference type="SMART" id="SM00327">
    <property type="entry name" value="VWA"/>
    <property type="match status" value="1"/>
</dbReference>
<feature type="signal peptide" evidence="1">
    <location>
        <begin position="1"/>
        <end position="18"/>
    </location>
</feature>
<evidence type="ECO:0000313" key="3">
    <source>
        <dbReference type="EnsemblMetazoa" id="BGLB004864-PB"/>
    </source>
</evidence>
<dbReference type="Proteomes" id="UP000076420">
    <property type="component" value="Unassembled WGS sequence"/>
</dbReference>
<evidence type="ECO:0000259" key="2">
    <source>
        <dbReference type="PROSITE" id="PS50234"/>
    </source>
</evidence>
<organism evidence="3 4">
    <name type="scientific">Biomphalaria glabrata</name>
    <name type="common">Bloodfluke planorb</name>
    <name type="synonym">Freshwater snail</name>
    <dbReference type="NCBI Taxonomy" id="6526"/>
    <lineage>
        <taxon>Eukaryota</taxon>
        <taxon>Metazoa</taxon>
        <taxon>Spiralia</taxon>
        <taxon>Lophotrochozoa</taxon>
        <taxon>Mollusca</taxon>
        <taxon>Gastropoda</taxon>
        <taxon>Heterobranchia</taxon>
        <taxon>Euthyneura</taxon>
        <taxon>Panpulmonata</taxon>
        <taxon>Hygrophila</taxon>
        <taxon>Lymnaeoidea</taxon>
        <taxon>Planorbidae</taxon>
        <taxon>Biomphalaria</taxon>
    </lineage>
</organism>
<protein>
    <submittedName>
        <fullName evidence="3">VWFA domain-containing protein</fullName>
    </submittedName>
</protein>
<sequence>MMKYLAASVLLQVGLTLAFSLPNIARLSRREVVEDKGDHILICRQEPLELGIVLDSSSSLRNRDFKTAIKFLQEFLSQYEISSDPNGVRVSIISYGKGIYPEIGFNLTTYDTKDEVIEAIGKIPHKAGLRTDTGRAIQYMHEAQLANGVVRPGVTKVSIVITDGNSQEWKLTKEAAEEARKDNIVMFAIGVGTDIRNSELLNIAGDQSRVTKVDNYNQLSSIKESLAHQTCFVQEKTTTTPEPMDEPCGVSDPADIFFVFSPANLGSDGTLWATSFIGLTVDTEDLNQGFRYGVLSGSCPDDAGFNLDAYSTVEGIKNRLESYERNKVQELVKTLADDGFTTARGARANSRKIAVIIAAGKKTSELQDEVAALVAQNIQVFVADPADKGLTLEGATILSGRSSKLQAEAFVSALCPKRN</sequence>
<dbReference type="STRING" id="6526.A0A2C9JMH8"/>
<dbReference type="Gene3D" id="3.40.50.410">
    <property type="entry name" value="von Willebrand factor, type A domain"/>
    <property type="match status" value="2"/>
</dbReference>
<dbReference type="SUPFAM" id="SSF53300">
    <property type="entry name" value="vWA-like"/>
    <property type="match status" value="2"/>
</dbReference>
<accession>A0A2C9JMH8</accession>
<evidence type="ECO:0000313" key="4">
    <source>
        <dbReference type="Proteomes" id="UP000076420"/>
    </source>
</evidence>
<dbReference type="EnsemblMetazoa" id="BGLB004864-RB">
    <property type="protein sequence ID" value="BGLB004864-PB"/>
    <property type="gene ID" value="BGLB004864"/>
</dbReference>
<dbReference type="PRINTS" id="PR00453">
    <property type="entry name" value="VWFADOMAIN"/>
</dbReference>
<evidence type="ECO:0000256" key="1">
    <source>
        <dbReference type="SAM" id="SignalP"/>
    </source>
</evidence>
<dbReference type="CDD" id="cd01450">
    <property type="entry name" value="vWFA_subfamily_ECM"/>
    <property type="match status" value="1"/>
</dbReference>
<dbReference type="AlphaFoldDB" id="A0A2C9JMH8"/>
<feature type="domain" description="VWFA" evidence="2">
    <location>
        <begin position="49"/>
        <end position="226"/>
    </location>
</feature>
<dbReference type="InterPro" id="IPR036465">
    <property type="entry name" value="vWFA_dom_sf"/>
</dbReference>
<proteinExistence type="predicted"/>